<protein>
    <submittedName>
        <fullName evidence="1">Synaptotagmin-2</fullName>
    </submittedName>
</protein>
<dbReference type="EMBL" id="CM045769">
    <property type="protein sequence ID" value="KAI7995366.1"/>
    <property type="molecule type" value="Genomic_DNA"/>
</dbReference>
<gene>
    <name evidence="1" type="ORF">LOK49_LG11G00899</name>
</gene>
<comment type="caution">
    <text evidence="1">The sequence shown here is derived from an EMBL/GenBank/DDBJ whole genome shotgun (WGS) entry which is preliminary data.</text>
</comment>
<evidence type="ECO:0000313" key="2">
    <source>
        <dbReference type="Proteomes" id="UP001060215"/>
    </source>
</evidence>
<reference evidence="1 2" key="1">
    <citation type="journal article" date="2022" name="Plant J.">
        <title>Chromosome-level genome of Camellia lanceoleosa provides a valuable resource for understanding genome evolution and self-incompatibility.</title>
        <authorList>
            <person name="Gong W."/>
            <person name="Xiao S."/>
            <person name="Wang L."/>
            <person name="Liao Z."/>
            <person name="Chang Y."/>
            <person name="Mo W."/>
            <person name="Hu G."/>
            <person name="Li W."/>
            <person name="Zhao G."/>
            <person name="Zhu H."/>
            <person name="Hu X."/>
            <person name="Ji K."/>
            <person name="Xiang X."/>
            <person name="Song Q."/>
            <person name="Yuan D."/>
            <person name="Jin S."/>
            <person name="Zhang L."/>
        </authorList>
    </citation>
    <scope>NUCLEOTIDE SEQUENCE [LARGE SCALE GENOMIC DNA]</scope>
    <source>
        <strain evidence="1">SQ_2022a</strain>
    </source>
</reference>
<organism evidence="1 2">
    <name type="scientific">Camellia lanceoleosa</name>
    <dbReference type="NCBI Taxonomy" id="1840588"/>
    <lineage>
        <taxon>Eukaryota</taxon>
        <taxon>Viridiplantae</taxon>
        <taxon>Streptophyta</taxon>
        <taxon>Embryophyta</taxon>
        <taxon>Tracheophyta</taxon>
        <taxon>Spermatophyta</taxon>
        <taxon>Magnoliopsida</taxon>
        <taxon>eudicotyledons</taxon>
        <taxon>Gunneridae</taxon>
        <taxon>Pentapetalae</taxon>
        <taxon>asterids</taxon>
        <taxon>Ericales</taxon>
        <taxon>Theaceae</taxon>
        <taxon>Camellia</taxon>
    </lineage>
</organism>
<keyword evidence="2" id="KW-1185">Reference proteome</keyword>
<proteinExistence type="predicted"/>
<name>A0ACC0G2P3_9ERIC</name>
<accession>A0ACC0G2P3</accession>
<evidence type="ECO:0000313" key="1">
    <source>
        <dbReference type="EMBL" id="KAI7995366.1"/>
    </source>
</evidence>
<dbReference type="Proteomes" id="UP001060215">
    <property type="component" value="Chromosome 12"/>
</dbReference>
<sequence length="168" mass="18749">METEDTNPLLKVLLSNPQDLYQSVTGTPTGLISWVSEANTISGIGQVASVVNNSSMCQVGKHFKMGLNVVPLKQLTPEELKVMTLDLLKNIDPNDAQNEKSRGQIVLQLVYKPFTDEEMPKETEDSNAVVVHEAQDLEGKHHTNPQVRLLFRGEERRTKPVKKSFSSH</sequence>